<dbReference type="Proteomes" id="UP000274661">
    <property type="component" value="Unassembled WGS sequence"/>
</dbReference>
<accession>A0A3R9Z4X8</accession>
<gene>
    <name evidence="2" type="ORF">HMF7854_02685</name>
</gene>
<evidence type="ECO:0000313" key="2">
    <source>
        <dbReference type="EMBL" id="RST29851.1"/>
    </source>
</evidence>
<sequence length="82" mass="9071">MSDGPEWFAPKRFGYGAGLPIAWQGWVLFLGYLAVVTLAGFLLAPQSLTAYLVLVLTLTAMFMWVTAKTTRGGWRWRSGGED</sequence>
<evidence type="ECO:0000256" key="1">
    <source>
        <dbReference type="SAM" id="Phobius"/>
    </source>
</evidence>
<keyword evidence="1" id="KW-0812">Transmembrane</keyword>
<keyword evidence="3" id="KW-1185">Reference proteome</keyword>
<protein>
    <recommendedName>
        <fullName evidence="4">DUF4175 domain-containing protein</fullName>
    </recommendedName>
</protein>
<dbReference type="AlphaFoldDB" id="A0A3R9Z4X8"/>
<proteinExistence type="predicted"/>
<reference evidence="2 3" key="1">
    <citation type="submission" date="2018-12" db="EMBL/GenBank/DDBJ databases">
        <title>Sphingomonas sp. HMF7854 Genome sequencing and assembly.</title>
        <authorList>
            <person name="Cha I."/>
            <person name="Kang H."/>
            <person name="Kim H."/>
            <person name="Kang J."/>
            <person name="Joh K."/>
        </authorList>
    </citation>
    <scope>NUCLEOTIDE SEQUENCE [LARGE SCALE GENOMIC DNA]</scope>
    <source>
        <strain evidence="2 3">HMF7854</strain>
    </source>
</reference>
<organism evidence="2 3">
    <name type="scientific">Sphingomonas ginkgonis</name>
    <dbReference type="NCBI Taxonomy" id="2315330"/>
    <lineage>
        <taxon>Bacteria</taxon>
        <taxon>Pseudomonadati</taxon>
        <taxon>Pseudomonadota</taxon>
        <taxon>Alphaproteobacteria</taxon>
        <taxon>Sphingomonadales</taxon>
        <taxon>Sphingomonadaceae</taxon>
        <taxon>Sphingomonas</taxon>
    </lineage>
</organism>
<name>A0A3R9Z4X8_9SPHN</name>
<comment type="caution">
    <text evidence="2">The sequence shown here is derived from an EMBL/GenBank/DDBJ whole genome shotgun (WGS) entry which is preliminary data.</text>
</comment>
<keyword evidence="1" id="KW-0472">Membrane</keyword>
<evidence type="ECO:0000313" key="3">
    <source>
        <dbReference type="Proteomes" id="UP000274661"/>
    </source>
</evidence>
<feature type="transmembrane region" description="Helical" evidence="1">
    <location>
        <begin position="21"/>
        <end position="42"/>
    </location>
</feature>
<dbReference type="EMBL" id="RWJF01000001">
    <property type="protein sequence ID" value="RST29851.1"/>
    <property type="molecule type" value="Genomic_DNA"/>
</dbReference>
<keyword evidence="1" id="KW-1133">Transmembrane helix</keyword>
<feature type="transmembrane region" description="Helical" evidence="1">
    <location>
        <begin position="48"/>
        <end position="67"/>
    </location>
</feature>
<evidence type="ECO:0008006" key="4">
    <source>
        <dbReference type="Google" id="ProtNLM"/>
    </source>
</evidence>
<dbReference type="OrthoDB" id="7862423at2"/>
<dbReference type="RefSeq" id="WP_126717689.1">
    <property type="nucleotide sequence ID" value="NZ_RWJF01000001.1"/>
</dbReference>